<dbReference type="Proteomes" id="UP000439903">
    <property type="component" value="Unassembled WGS sequence"/>
</dbReference>
<feature type="domain" description="Hemicentin-1-like von Willebrand factor A" evidence="8">
    <location>
        <begin position="130"/>
        <end position="227"/>
    </location>
</feature>
<dbReference type="PANTHER" id="PTHR47763:SF4">
    <property type="entry name" value="ALPHA-PROTEIN KINASE VWKA"/>
    <property type="match status" value="1"/>
</dbReference>
<proteinExistence type="predicted"/>
<protein>
    <submittedName>
        <fullName evidence="9">Kinase-like protein</fullName>
    </submittedName>
</protein>
<evidence type="ECO:0000256" key="1">
    <source>
        <dbReference type="ARBA" id="ARBA00004613"/>
    </source>
</evidence>
<dbReference type="InterPro" id="IPR052969">
    <property type="entry name" value="Thr-specific_kinase-like"/>
</dbReference>
<dbReference type="InterPro" id="IPR011009">
    <property type="entry name" value="Kinase-like_dom_sf"/>
</dbReference>
<dbReference type="SUPFAM" id="SSF53300">
    <property type="entry name" value="vWA-like"/>
    <property type="match status" value="1"/>
</dbReference>
<organism evidence="9 10">
    <name type="scientific">Gigaspora margarita</name>
    <dbReference type="NCBI Taxonomy" id="4874"/>
    <lineage>
        <taxon>Eukaryota</taxon>
        <taxon>Fungi</taxon>
        <taxon>Fungi incertae sedis</taxon>
        <taxon>Mucoromycota</taxon>
        <taxon>Glomeromycotina</taxon>
        <taxon>Glomeromycetes</taxon>
        <taxon>Diversisporales</taxon>
        <taxon>Gigasporaceae</taxon>
        <taxon>Gigaspora</taxon>
    </lineage>
</organism>
<dbReference type="InterPro" id="IPR036465">
    <property type="entry name" value="vWFA_dom_sf"/>
</dbReference>
<dbReference type="Pfam" id="PF25106">
    <property type="entry name" value="VWA_4"/>
    <property type="match status" value="1"/>
</dbReference>
<dbReference type="EMBL" id="WTPW01001460">
    <property type="protein sequence ID" value="KAF0434024.1"/>
    <property type="molecule type" value="Genomic_DNA"/>
</dbReference>
<comment type="caution">
    <text evidence="9">The sequence shown here is derived from an EMBL/GenBank/DDBJ whole genome shotgun (WGS) entry which is preliminary data.</text>
</comment>
<evidence type="ECO:0000313" key="9">
    <source>
        <dbReference type="EMBL" id="KAF0434024.1"/>
    </source>
</evidence>
<evidence type="ECO:0000259" key="8">
    <source>
        <dbReference type="Pfam" id="PF25106"/>
    </source>
</evidence>
<dbReference type="OrthoDB" id="2435454at2759"/>
<dbReference type="GO" id="GO:0004674">
    <property type="term" value="F:protein serine/threonine kinase activity"/>
    <property type="evidence" value="ECO:0007669"/>
    <property type="project" value="UniProtKB-KW"/>
</dbReference>
<dbReference type="PANTHER" id="PTHR47763">
    <property type="entry name" value="ALPHA-PROTEIN KINASE VWKA"/>
    <property type="match status" value="1"/>
</dbReference>
<keyword evidence="3" id="KW-0723">Serine/threonine-protein kinase</keyword>
<dbReference type="InterPro" id="IPR004166">
    <property type="entry name" value="a-kinase_dom"/>
</dbReference>
<evidence type="ECO:0000256" key="4">
    <source>
        <dbReference type="ARBA" id="ARBA00022679"/>
    </source>
</evidence>
<reference evidence="9 10" key="1">
    <citation type="journal article" date="2019" name="Environ. Microbiol.">
        <title>At the nexus of three kingdoms: the genome of the mycorrhizal fungus Gigaspora margarita provides insights into plant, endobacterial and fungal interactions.</title>
        <authorList>
            <person name="Venice F."/>
            <person name="Ghignone S."/>
            <person name="Salvioli di Fossalunga A."/>
            <person name="Amselem J."/>
            <person name="Novero M."/>
            <person name="Xianan X."/>
            <person name="Sedzielewska Toro K."/>
            <person name="Morin E."/>
            <person name="Lipzen A."/>
            <person name="Grigoriev I.V."/>
            <person name="Henrissat B."/>
            <person name="Martin F.M."/>
            <person name="Bonfante P."/>
        </authorList>
    </citation>
    <scope>NUCLEOTIDE SEQUENCE [LARGE SCALE GENOMIC DNA]</scope>
    <source>
        <strain evidence="9 10">BEG34</strain>
    </source>
</reference>
<evidence type="ECO:0000256" key="6">
    <source>
        <dbReference type="ARBA" id="ARBA00022777"/>
    </source>
</evidence>
<evidence type="ECO:0000259" key="7">
    <source>
        <dbReference type="Pfam" id="PF02816"/>
    </source>
</evidence>
<dbReference type="InterPro" id="IPR056861">
    <property type="entry name" value="HMCN1-like_VWA"/>
</dbReference>
<evidence type="ECO:0000256" key="2">
    <source>
        <dbReference type="ARBA" id="ARBA00022525"/>
    </source>
</evidence>
<keyword evidence="2" id="KW-0964">Secreted</keyword>
<keyword evidence="4" id="KW-0808">Transferase</keyword>
<accession>A0A8H4A5C5</accession>
<sequence length="426" mass="48967">MSNYRDNVSEDSEDYKRVRELIDIDKTITSRESSDFLYSFWEEFRKLNISNNRLSRNERELSSSESKLPTDTNAGSSIRFELNAANVEVANITRLVGTSEISETEARIIERRKGANLKTIIEIEHSMNISLCYVLDCTASMSRHIAAAKDCILQVIEFFKSVNPCIKFRLGFCGYRDHCNSNSQLQIFNFTNSCEEFRTNVTTVKSTGGSDPPENVLGGLNAAITNMDKHFTTMKDDYPDGDPNGLTVENVLQEMQLKNIFYAFEKITKHTDTMIEVFRSIIGKFSIYKLIGDDPLELINKRIVIKKLLSDREDTFEKYLEVAEISAITTYLTIKFNSIAGRKNIPLVNFVRVHLVHAIINGRTRHYFTEPELQGAEFRRFNSNSGFIREYRPVLEAFSHSYISTQKNIWLLVIFKELNFLLVSSY</sequence>
<evidence type="ECO:0000313" key="10">
    <source>
        <dbReference type="Proteomes" id="UP000439903"/>
    </source>
</evidence>
<keyword evidence="10" id="KW-1185">Reference proteome</keyword>
<keyword evidence="5" id="KW-0732">Signal</keyword>
<feature type="domain" description="Alpha-type protein kinase" evidence="7">
    <location>
        <begin position="299"/>
        <end position="408"/>
    </location>
</feature>
<evidence type="ECO:0000256" key="5">
    <source>
        <dbReference type="ARBA" id="ARBA00022729"/>
    </source>
</evidence>
<dbReference type="AlphaFoldDB" id="A0A8H4A5C5"/>
<gene>
    <name evidence="9" type="ORF">F8M41_004946</name>
</gene>
<keyword evidence="6 9" id="KW-0418">Kinase</keyword>
<comment type="subcellular location">
    <subcellularLocation>
        <location evidence="1">Secreted</location>
    </subcellularLocation>
</comment>
<dbReference type="SUPFAM" id="SSF56112">
    <property type="entry name" value="Protein kinase-like (PK-like)"/>
    <property type="match status" value="1"/>
</dbReference>
<dbReference type="Pfam" id="PF02816">
    <property type="entry name" value="Alpha_kinase"/>
    <property type="match status" value="1"/>
</dbReference>
<evidence type="ECO:0000256" key="3">
    <source>
        <dbReference type="ARBA" id="ARBA00022527"/>
    </source>
</evidence>
<dbReference type="GO" id="GO:0005524">
    <property type="term" value="F:ATP binding"/>
    <property type="evidence" value="ECO:0007669"/>
    <property type="project" value="InterPro"/>
</dbReference>
<dbReference type="Gene3D" id="3.40.50.410">
    <property type="entry name" value="von Willebrand factor, type A domain"/>
    <property type="match status" value="1"/>
</dbReference>
<name>A0A8H4A5C5_GIGMA</name>
<dbReference type="Gene3D" id="3.30.200.20">
    <property type="entry name" value="Phosphorylase Kinase, domain 1"/>
    <property type="match status" value="1"/>
</dbReference>